<dbReference type="PANTHER" id="PTHR24044:SF420">
    <property type="entry name" value="DELTA AND NOTCH-LIKE EPIDERMAL GROWTH FACTOR-RELATED RECEPTOR ISOFORM X1"/>
    <property type="match status" value="1"/>
</dbReference>
<dbReference type="InterPro" id="IPR000742">
    <property type="entry name" value="EGF"/>
</dbReference>
<reference evidence="5 6" key="1">
    <citation type="journal article" date="2009" name="Science">
        <title>Green evolution and dynamic adaptations revealed by genomes of the marine picoeukaryotes Micromonas.</title>
        <authorList>
            <person name="Worden A.Z."/>
            <person name="Lee J.H."/>
            <person name="Mock T."/>
            <person name="Rouze P."/>
            <person name="Simmons M.P."/>
            <person name="Aerts A.L."/>
            <person name="Allen A.E."/>
            <person name="Cuvelier M.L."/>
            <person name="Derelle E."/>
            <person name="Everett M.V."/>
            <person name="Foulon E."/>
            <person name="Grimwood J."/>
            <person name="Gundlach H."/>
            <person name="Henrissat B."/>
            <person name="Napoli C."/>
            <person name="McDonald S.M."/>
            <person name="Parker M.S."/>
            <person name="Rombauts S."/>
            <person name="Salamov A."/>
            <person name="Von Dassow P."/>
            <person name="Badger J.H."/>
            <person name="Coutinho P.M."/>
            <person name="Demir E."/>
            <person name="Dubchak I."/>
            <person name="Gentemann C."/>
            <person name="Eikrem W."/>
            <person name="Gready J.E."/>
            <person name="John U."/>
            <person name="Lanier W."/>
            <person name="Lindquist E.A."/>
            <person name="Lucas S."/>
            <person name="Mayer K.F."/>
            <person name="Moreau H."/>
            <person name="Not F."/>
            <person name="Otillar R."/>
            <person name="Panaud O."/>
            <person name="Pangilinan J."/>
            <person name="Paulsen I."/>
            <person name="Piegu B."/>
            <person name="Poliakov A."/>
            <person name="Robbens S."/>
            <person name="Schmutz J."/>
            <person name="Toulza E."/>
            <person name="Wyss T."/>
            <person name="Zelensky A."/>
            <person name="Zhou K."/>
            <person name="Armbrust E.V."/>
            <person name="Bhattacharya D."/>
            <person name="Goodenough U.W."/>
            <person name="Van de Peer Y."/>
            <person name="Grigoriev I.V."/>
        </authorList>
    </citation>
    <scope>NUCLEOTIDE SEQUENCE [LARGE SCALE GENOMIC DNA]</scope>
    <source>
        <strain evidence="6">RCC299 / NOUM17</strain>
    </source>
</reference>
<dbReference type="KEGG" id="mis:MICPUN_63389"/>
<dbReference type="Gene3D" id="2.10.25.10">
    <property type="entry name" value="Laminin"/>
    <property type="match status" value="3"/>
</dbReference>
<dbReference type="SMART" id="SM00181">
    <property type="entry name" value="EGF"/>
    <property type="match status" value="16"/>
</dbReference>
<feature type="region of interest" description="Disordered" evidence="2">
    <location>
        <begin position="2157"/>
        <end position="2182"/>
    </location>
</feature>
<dbReference type="RefSeq" id="XP_002505392.1">
    <property type="nucleotide sequence ID" value="XM_002505346.1"/>
</dbReference>
<dbReference type="PROSITE" id="PS50026">
    <property type="entry name" value="EGF_3"/>
    <property type="match status" value="3"/>
</dbReference>
<dbReference type="OMA" id="HGTCQYD"/>
<feature type="compositionally biased region" description="Polar residues" evidence="2">
    <location>
        <begin position="2161"/>
        <end position="2173"/>
    </location>
</feature>
<feature type="disulfide bond" evidence="1">
    <location>
        <begin position="689"/>
        <end position="698"/>
    </location>
</feature>
<evidence type="ECO:0000313" key="6">
    <source>
        <dbReference type="Proteomes" id="UP000002009"/>
    </source>
</evidence>
<dbReference type="PANTHER" id="PTHR24044">
    <property type="entry name" value="NOTCH LIGAND FAMILY MEMBER"/>
    <property type="match status" value="1"/>
</dbReference>
<dbReference type="Pfam" id="PF23106">
    <property type="entry name" value="EGF_Teneurin"/>
    <property type="match status" value="2"/>
</dbReference>
<keyword evidence="3" id="KW-0732">Signal</keyword>
<dbReference type="Proteomes" id="UP000002009">
    <property type="component" value="Chromosome 13"/>
</dbReference>
<keyword evidence="6" id="KW-1185">Reference proteome</keyword>
<comment type="caution">
    <text evidence="1">Lacks conserved residue(s) required for the propagation of feature annotation.</text>
</comment>
<dbReference type="eggNOG" id="KOG1218">
    <property type="taxonomic scope" value="Eukaryota"/>
</dbReference>
<evidence type="ECO:0000256" key="1">
    <source>
        <dbReference type="PROSITE-ProRule" id="PRU00076"/>
    </source>
</evidence>
<feature type="domain" description="EGF-like" evidence="4">
    <location>
        <begin position="434"/>
        <end position="473"/>
    </location>
</feature>
<evidence type="ECO:0000313" key="5">
    <source>
        <dbReference type="EMBL" id="ACO66650.1"/>
    </source>
</evidence>
<dbReference type="PROSITE" id="PS01186">
    <property type="entry name" value="EGF_2"/>
    <property type="match status" value="3"/>
</dbReference>
<protein>
    <submittedName>
        <fullName evidence="5">Laminin-type egf-like protein</fullName>
    </submittedName>
</protein>
<feature type="region of interest" description="Disordered" evidence="2">
    <location>
        <begin position="1882"/>
        <end position="1901"/>
    </location>
</feature>
<keyword evidence="1" id="KW-0245">EGF-like domain</keyword>
<evidence type="ECO:0000256" key="2">
    <source>
        <dbReference type="SAM" id="MobiDB-lite"/>
    </source>
</evidence>
<feature type="chain" id="PRO_5002909157" evidence="3">
    <location>
        <begin position="21"/>
        <end position="2590"/>
    </location>
</feature>
<dbReference type="EMBL" id="CP001331">
    <property type="protein sequence ID" value="ACO66650.1"/>
    <property type="molecule type" value="Genomic_DNA"/>
</dbReference>
<dbReference type="InterPro" id="IPR050906">
    <property type="entry name" value="Notch_signaling"/>
</dbReference>
<feature type="signal peptide" evidence="3">
    <location>
        <begin position="1"/>
        <end position="20"/>
    </location>
</feature>
<gene>
    <name evidence="5" type="ORF">MICPUN_63389</name>
</gene>
<feature type="domain" description="EGF-like" evidence="4">
    <location>
        <begin position="2513"/>
        <end position="2553"/>
    </location>
</feature>
<dbReference type="PROSITE" id="PS00022">
    <property type="entry name" value="EGF_1"/>
    <property type="match status" value="9"/>
</dbReference>
<dbReference type="Gene3D" id="2.170.300.10">
    <property type="entry name" value="Tie2 ligand-binding domain superfamily"/>
    <property type="match status" value="1"/>
</dbReference>
<dbReference type="eggNOG" id="KOG1225">
    <property type="taxonomic scope" value="Eukaryota"/>
</dbReference>
<sequence length="2590" mass="279567">MPRLALVLAILACAVPLAGGARPPEVVLDASASATGATLRASFTEGDAPIRLTSDALLAGVEGGAPLTRALVKIANPTDAPVEHLGIDDVYAGWYERHGAPFADAVRDVARETSGPGVDLAAVAATAADPASWIGRVTVTIRPDVGELDITAPLVRGEELLDAMAAPTTHAIREALRHVTYRHGGKRPDTATRGISFAVTDARGATSAPAAFLVDIVSVNDPPVLDLNGLHRPGVGYASTMGEHERVLGVAMADADLHVGDPDGTLIVRGRVAYDPTGTRHLSGLSEFDFPDGDAESVTLNTRGTSVTGAWDKQTRAFELTGPDTVDAYRRILASARYVNRGQLRVIDTQAPPTKELGFTAGVRKFTFEVEDVDGAVTRAVAEVLVSEIVRVGDPTRDELQRTPEECSGAGYRDAEDELGTGDPETCVCDPGFEGDECEIHPCGYRGTLVFLDPATGEKTCECVDKFSGDVCDVECSGNGKYDEDSGECECEKGWAGILCDAKCDGCDGEFGVCSLTAFSASTWQPDTQEYLLVDTVCSCVDDYMGANCTIPCPCAKGGFGRGTCAVDLVKLESGEYPDETLGVCICQDGYVGADCTIPCPSCTSGQGTCRPPVGYEDGVGATLLELAGTYAGSTLTAKVFETTVNGTCACDASVENVFGGYGYAGDDCSVPCRPCDMGECQVDGTCRCFPGYSGWRCQDQCNGNGIILFPEFNETYTAADFDNLPLVPGNANYNSSGLFDVYELYGVSQTPTNDTSAYCACGYRRNADTDAVEPIPLNELPFNAENGQGYTGPFCDVPCDPCLATNGKCEYDGARGVCDCFKDAPNAKGSESKLLPAGTKGFGFVGPSCFYPCEPCFNGTCSSEPGSYGKCVCAPGFSDPACLIECGDPGMAYAFQEREDAAFGMTIGQISAGEVYIGSRGVVNLTGAEPGAGLQGTSVTCECDYMWTGPTCSHPCPYPYDEAHGEFIFIFVWAISMTWFFLTGICVVKDPADSDYGKPWTAEVVCEDGWTGLPEESLQLVSSAPSRGRNCSMPCFDCVHGACQDDGSCLCDYGYIWQGPLAATSDVGEREPISPFPELLYGPFYQERYHTCAAKHPCNMNGELFNATCGPNGGNGFVDNLTAWTVLDADGNGGYGCTGVIVNGTQCVDENTGAPAPNLFSMAYAVWDTFVSNFVRTDQSKRLFDQWGQVQGGYCDVDDVDLVEGQPFHGGYCVCDSIRNARFEHPSAKGFESKGYDYYFQGWAGDRCEIPCAPCSENGLCNAQTGECDCFEGWAGFRCLTPCEPCDHGTCQYDGTCLCDGTRRLQEGTYALRLTRDPFYVERGEHVYEVQGEKRSRYVHPVYMHTYDLEDYVWELEYECPNRAECRDRTPDTHLPTRPNETYFRYTTPNIIEVLKVNDELKELQAYRDSLVTDVEGVPGSMEDDEVCEYTDVTNVVEKGKCLEKMRDKLFGRTTRGCGTEWDSIRPWDCDDVVKSHFVRERNLELGKVEVMSMKSVQSTEAENVWFANNVNERQRLINTMTRGRFNASTGAFETIRDPDYHMIWIVHQLIHGVTSGDGYTGWQCSVKCEECDPDHGTCQYDGTCECAEGWYGPSCNRRCDCYRHVAVKNALELRDQTEDVMLEAVESHSGFPIQPHGTCQRDGSCRCYADPDGTQWTGRDCFTRCKPCSHGRCRSDGECECELGWTGESCDTPRFVQCFPCDFEHGMCLSDGTCKCLRGYTGYDCSLKCSPCVHGDCQMDGQCYCRPGWTLPDCSKKIWDGGVIRSDFSLSAEGWRVHNNSCPGTFEYVEGAEMDHGTEGAATIRGRCLGDGDGDGDSGLEWDGASGFLYLTDRLPRDGPGEIAYFRAPAKFLGDKLDDAYNATLAYELYLAGGGDPFRNAAATPTTPHEPGSDAEQSPDVILVGGKPRHKVELPPWDIWDKHSVYEWSRENFPELPLNVRWSKDRLVRTVEAYLDTPQVVLGIRALRVPHYPPETCVAEHCSVNFNFDLIETAGWFNMHTIPQGFGWSDVDPGDGDERGDREARDFVYQTDGTEYVGKKAGAPYDPFAGVTREQFSTGGSTGVPTPDPRATVGTRGDGGEPTFIWERGDGASVPNRGNPDLATVLQSVADAGGDPTSTRAVLAAIADPFKPGYDWQKPGAQGAYPPGRYPGGGGFAGTWSNSENHPSSNDGGWRSARRGDERRRWDVLPEVYEAVARNRASRVGLPASFSDMAWCLSSLTEVLIRADYYGDDLYRKSAERFAATNAMGPGETVRLDHVMIAKKDPYVDPEHWLALEFAAFMRWIDRYSRDYSVKYLSDYFADYNETLRLSICSGNGAYKDGDPALGCVCYENWLGEACELACPACVNGVCAPGPVAADGNATAVCECDEGWAGTLCDVECPPCDYTRSKCSTDEAGQPSCVCDAGYGGAYCQLDCPPCDYEVSSCGSATYIGEFPGTAATCACDDPTQRTGILCELVCPQPNCGNGACAHALEGRSYDDTTVQQRAGDNAFCRCDSGWVGPFCDDPCPGGLNHPTIPGPEPCLGRGECALGSSGTAVCNCVTGYIGQSCDQAIGVCGDGLVNPGEECDDGNADNLDGCDNGACRGAT</sequence>
<dbReference type="STRING" id="296587.C1EFS8"/>
<dbReference type="GeneID" id="8248322"/>
<dbReference type="eggNOG" id="KOG1217">
    <property type="taxonomic scope" value="Eukaryota"/>
</dbReference>
<organism evidence="5 6">
    <name type="scientific">Micromonas commoda (strain RCC299 / NOUM17 / CCMP2709)</name>
    <name type="common">Picoplanktonic green alga</name>
    <dbReference type="NCBI Taxonomy" id="296587"/>
    <lineage>
        <taxon>Eukaryota</taxon>
        <taxon>Viridiplantae</taxon>
        <taxon>Chlorophyta</taxon>
        <taxon>Mamiellophyceae</taxon>
        <taxon>Mamiellales</taxon>
        <taxon>Mamiellaceae</taxon>
        <taxon>Micromonas</taxon>
    </lineage>
</organism>
<name>C1EFS8_MICCC</name>
<keyword evidence="1" id="KW-1015">Disulfide bond</keyword>
<evidence type="ECO:0000256" key="3">
    <source>
        <dbReference type="SAM" id="SignalP"/>
    </source>
</evidence>
<dbReference type="OrthoDB" id="1924787at2759"/>
<dbReference type="GO" id="GO:0005112">
    <property type="term" value="F:Notch binding"/>
    <property type="evidence" value="ECO:0007669"/>
    <property type="project" value="TreeGrafter"/>
</dbReference>
<dbReference type="InParanoid" id="C1EFS8"/>
<proteinExistence type="predicted"/>
<accession>C1EFS8</accession>
<evidence type="ECO:0000259" key="4">
    <source>
        <dbReference type="PROSITE" id="PS50026"/>
    </source>
</evidence>
<feature type="region of interest" description="Disordered" evidence="2">
    <location>
        <begin position="2058"/>
        <end position="2084"/>
    </location>
</feature>
<feature type="disulfide bond" evidence="1">
    <location>
        <begin position="2543"/>
        <end position="2552"/>
    </location>
</feature>
<feature type="domain" description="EGF-like" evidence="4">
    <location>
        <begin position="665"/>
        <end position="699"/>
    </location>
</feature>
<feature type="disulfide bond" evidence="1">
    <location>
        <begin position="463"/>
        <end position="472"/>
    </location>
</feature>